<dbReference type="RefSeq" id="WP_353684051.1">
    <property type="nucleotide sequence ID" value="NZ_CP144373.1"/>
</dbReference>
<evidence type="ECO:0000256" key="9">
    <source>
        <dbReference type="ARBA" id="ARBA00038276"/>
    </source>
</evidence>
<feature type="domain" description="Polymerase nucleotidyl transferase" evidence="10">
    <location>
        <begin position="11"/>
        <end position="96"/>
    </location>
</feature>
<dbReference type="GO" id="GO:0046872">
    <property type="term" value="F:metal ion binding"/>
    <property type="evidence" value="ECO:0007669"/>
    <property type="project" value="UniProtKB-KW"/>
</dbReference>
<keyword evidence="2" id="KW-1277">Toxin-antitoxin system</keyword>
<dbReference type="InterPro" id="IPR043519">
    <property type="entry name" value="NT_sf"/>
</dbReference>
<protein>
    <submittedName>
        <fullName evidence="11">Nucleotidyltransferase family protein</fullName>
    </submittedName>
</protein>
<keyword evidence="7" id="KW-0067">ATP-binding</keyword>
<comment type="similarity">
    <text evidence="9">Belongs to the MntA antitoxin family.</text>
</comment>
<reference evidence="11" key="1">
    <citation type="submission" date="2024-01" db="EMBL/GenBank/DDBJ databases">
        <title>The first autotrophic representatives of the genus Thermodesulfovibrio.</title>
        <authorList>
            <person name="Maltseva A.I."/>
            <person name="Elcheninov A.G."/>
            <person name="Kublanov I.V."/>
            <person name="Lebedinsky A.V."/>
            <person name="Frolov E.N."/>
        </authorList>
    </citation>
    <scope>NUCLEOTIDE SEQUENCE</scope>
    <source>
        <strain evidence="11">3907-1M</strain>
    </source>
</reference>
<dbReference type="GO" id="GO:0005524">
    <property type="term" value="F:ATP binding"/>
    <property type="evidence" value="ECO:0007669"/>
    <property type="project" value="UniProtKB-KW"/>
</dbReference>
<dbReference type="SUPFAM" id="SSF81301">
    <property type="entry name" value="Nucleotidyltransferase"/>
    <property type="match status" value="1"/>
</dbReference>
<evidence type="ECO:0000256" key="3">
    <source>
        <dbReference type="ARBA" id="ARBA00022679"/>
    </source>
</evidence>
<dbReference type="CDD" id="cd05403">
    <property type="entry name" value="NT_KNTase_like"/>
    <property type="match status" value="1"/>
</dbReference>
<dbReference type="InterPro" id="IPR052038">
    <property type="entry name" value="Type-VII_TA_antitoxin"/>
</dbReference>
<evidence type="ECO:0000256" key="7">
    <source>
        <dbReference type="ARBA" id="ARBA00022840"/>
    </source>
</evidence>
<keyword evidence="4" id="KW-0548">Nucleotidyltransferase</keyword>
<dbReference type="Gene3D" id="3.30.460.10">
    <property type="entry name" value="Beta Polymerase, domain 2"/>
    <property type="match status" value="1"/>
</dbReference>
<dbReference type="PANTHER" id="PTHR33571">
    <property type="entry name" value="SSL8005 PROTEIN"/>
    <property type="match status" value="1"/>
</dbReference>
<sequence length="97" mass="11609">MKKIEEIKEKLRELKPLLQEKYKVSEIGIFGSYIKEEQRKRSDLDILVDFYEVPDLWTYIELKDFLSKKLKVKVDLVMKSALKPYIGKIILQEVVYI</sequence>
<evidence type="ECO:0000256" key="1">
    <source>
        <dbReference type="ARBA" id="ARBA00001946"/>
    </source>
</evidence>
<keyword evidence="3" id="KW-0808">Transferase</keyword>
<dbReference type="InterPro" id="IPR002934">
    <property type="entry name" value="Polymerase_NTP_transf_dom"/>
</dbReference>
<gene>
    <name evidence="11" type="ORF">V4D30_09260</name>
</gene>
<evidence type="ECO:0000256" key="2">
    <source>
        <dbReference type="ARBA" id="ARBA00022649"/>
    </source>
</evidence>
<dbReference type="GO" id="GO:0016779">
    <property type="term" value="F:nucleotidyltransferase activity"/>
    <property type="evidence" value="ECO:0007669"/>
    <property type="project" value="UniProtKB-KW"/>
</dbReference>
<name>A0AAU8GX01_9BACT</name>
<keyword evidence="6" id="KW-0547">Nucleotide-binding</keyword>
<evidence type="ECO:0000256" key="5">
    <source>
        <dbReference type="ARBA" id="ARBA00022723"/>
    </source>
</evidence>
<evidence type="ECO:0000256" key="4">
    <source>
        <dbReference type="ARBA" id="ARBA00022695"/>
    </source>
</evidence>
<accession>A0AAU8GX01</accession>
<evidence type="ECO:0000259" key="10">
    <source>
        <dbReference type="Pfam" id="PF01909"/>
    </source>
</evidence>
<proteinExistence type="inferred from homology"/>
<dbReference type="EMBL" id="CP144373">
    <property type="protein sequence ID" value="XCH46520.1"/>
    <property type="molecule type" value="Genomic_DNA"/>
</dbReference>
<dbReference type="KEGG" id="taut:V4D30_09260"/>
<evidence type="ECO:0000256" key="6">
    <source>
        <dbReference type="ARBA" id="ARBA00022741"/>
    </source>
</evidence>
<keyword evidence="8" id="KW-0460">Magnesium</keyword>
<dbReference type="AlphaFoldDB" id="A0AAU8GX01"/>
<evidence type="ECO:0000313" key="11">
    <source>
        <dbReference type="EMBL" id="XCH46520.1"/>
    </source>
</evidence>
<organism evidence="11">
    <name type="scientific">Thermodesulfovibrio autotrophicus</name>
    <dbReference type="NCBI Taxonomy" id="3118333"/>
    <lineage>
        <taxon>Bacteria</taxon>
        <taxon>Pseudomonadati</taxon>
        <taxon>Nitrospirota</taxon>
        <taxon>Thermodesulfovibrionia</taxon>
        <taxon>Thermodesulfovibrionales</taxon>
        <taxon>Thermodesulfovibrionaceae</taxon>
        <taxon>Thermodesulfovibrio</taxon>
    </lineage>
</organism>
<dbReference type="PANTHER" id="PTHR33571:SF19">
    <property type="entry name" value="PROTEIN ADENYLYLTRANSFERASE MJ0128-RELATED"/>
    <property type="match status" value="1"/>
</dbReference>
<dbReference type="Pfam" id="PF01909">
    <property type="entry name" value="NTP_transf_2"/>
    <property type="match status" value="1"/>
</dbReference>
<keyword evidence="5" id="KW-0479">Metal-binding</keyword>
<evidence type="ECO:0000256" key="8">
    <source>
        <dbReference type="ARBA" id="ARBA00022842"/>
    </source>
</evidence>
<comment type="cofactor">
    <cofactor evidence="1">
        <name>Mg(2+)</name>
        <dbReference type="ChEBI" id="CHEBI:18420"/>
    </cofactor>
</comment>